<reference evidence="1" key="1">
    <citation type="journal article" date="2021" name="Environ. Microbiol.">
        <title>Gene family expansions and transcriptome signatures uncover fungal adaptations to wood decay.</title>
        <authorList>
            <person name="Hage H."/>
            <person name="Miyauchi S."/>
            <person name="Viragh M."/>
            <person name="Drula E."/>
            <person name="Min B."/>
            <person name="Chaduli D."/>
            <person name="Navarro D."/>
            <person name="Favel A."/>
            <person name="Norest M."/>
            <person name="Lesage-Meessen L."/>
            <person name="Balint B."/>
            <person name="Merenyi Z."/>
            <person name="de Eugenio L."/>
            <person name="Morin E."/>
            <person name="Martinez A.T."/>
            <person name="Baldrian P."/>
            <person name="Stursova M."/>
            <person name="Martinez M.J."/>
            <person name="Novotny C."/>
            <person name="Magnuson J.K."/>
            <person name="Spatafora J.W."/>
            <person name="Maurice S."/>
            <person name="Pangilinan J."/>
            <person name="Andreopoulos W."/>
            <person name="LaButti K."/>
            <person name="Hundley H."/>
            <person name="Na H."/>
            <person name="Kuo A."/>
            <person name="Barry K."/>
            <person name="Lipzen A."/>
            <person name="Henrissat B."/>
            <person name="Riley R."/>
            <person name="Ahrendt S."/>
            <person name="Nagy L.G."/>
            <person name="Grigoriev I.V."/>
            <person name="Martin F."/>
            <person name="Rosso M.N."/>
        </authorList>
    </citation>
    <scope>NUCLEOTIDE SEQUENCE</scope>
    <source>
        <strain evidence="1">CBS 384.51</strain>
    </source>
</reference>
<proteinExistence type="predicted"/>
<dbReference type="Proteomes" id="UP001055072">
    <property type="component" value="Unassembled WGS sequence"/>
</dbReference>
<name>A0ACB8UF46_9APHY</name>
<comment type="caution">
    <text evidence="1">The sequence shown here is derived from an EMBL/GenBank/DDBJ whole genome shotgun (WGS) entry which is preliminary data.</text>
</comment>
<organism evidence="1 2">
    <name type="scientific">Irpex rosettiformis</name>
    <dbReference type="NCBI Taxonomy" id="378272"/>
    <lineage>
        <taxon>Eukaryota</taxon>
        <taxon>Fungi</taxon>
        <taxon>Dikarya</taxon>
        <taxon>Basidiomycota</taxon>
        <taxon>Agaricomycotina</taxon>
        <taxon>Agaricomycetes</taxon>
        <taxon>Polyporales</taxon>
        <taxon>Irpicaceae</taxon>
        <taxon>Irpex</taxon>
    </lineage>
</organism>
<gene>
    <name evidence="1" type="ORF">BDY19DRAFT_990470</name>
</gene>
<accession>A0ACB8UF46</accession>
<dbReference type="EMBL" id="MU274903">
    <property type="protein sequence ID" value="KAI0092786.1"/>
    <property type="molecule type" value="Genomic_DNA"/>
</dbReference>
<keyword evidence="1" id="KW-0378">Hydrolase</keyword>
<evidence type="ECO:0000313" key="1">
    <source>
        <dbReference type="EMBL" id="KAI0092786.1"/>
    </source>
</evidence>
<keyword evidence="2" id="KW-1185">Reference proteome</keyword>
<sequence>MAALKLLNLIAVISLALFASNLSTPANALSTGLAREHHLNRQISHEAIARRSSNNSVKRANNKRCKPKSSAVSSSKTSIVAVATSSAVAVTSSYEAPKTSSEAPKTSPQTTQVTTSAKAPVSTGSAPITSGGSGCNGKKLGIALDGWPTSVLDQLANSNAGCVYNWSPWAGNYPNGLSFAPMLWGDKQITPWLQLITGNGNGAYALSFNEPDQSGQSNMSPQHAVDLWWQYMEPKKNQGYRLVSPATTNSPDGLAWQKQFFQLCSSCTIHAAGIHVYSTDPQTTISVVEQLNSISGKPVVILENGDHNFGIGAQDDMNGIWQYWTTVMKYVKTSDKVESIFPFSFVKGEAGINPLNTALDDNGNLNDLGNYFVRGNW</sequence>
<protein>
    <submittedName>
        <fullName evidence="1">Glycosyl hydrolase catalytic core-domain-containing protein</fullName>
    </submittedName>
</protein>
<evidence type="ECO:0000313" key="2">
    <source>
        <dbReference type="Proteomes" id="UP001055072"/>
    </source>
</evidence>